<evidence type="ECO:0000256" key="6">
    <source>
        <dbReference type="ARBA" id="ARBA00022723"/>
    </source>
</evidence>
<proteinExistence type="inferred from homology"/>
<organism evidence="11 12">
    <name type="scientific">Flavobacterium xinjiangense</name>
    <dbReference type="NCBI Taxonomy" id="178356"/>
    <lineage>
        <taxon>Bacteria</taxon>
        <taxon>Pseudomonadati</taxon>
        <taxon>Bacteroidota</taxon>
        <taxon>Flavobacteriia</taxon>
        <taxon>Flavobacteriales</taxon>
        <taxon>Flavobacteriaceae</taxon>
        <taxon>Flavobacterium</taxon>
    </lineage>
</organism>
<comment type="similarity">
    <text evidence="2">Belongs to the TsaE family.</text>
</comment>
<dbReference type="GO" id="GO:0005524">
    <property type="term" value="F:ATP binding"/>
    <property type="evidence" value="ECO:0007669"/>
    <property type="project" value="UniProtKB-KW"/>
</dbReference>
<evidence type="ECO:0000256" key="2">
    <source>
        <dbReference type="ARBA" id="ARBA00007599"/>
    </source>
</evidence>
<evidence type="ECO:0000256" key="4">
    <source>
        <dbReference type="ARBA" id="ARBA00022490"/>
    </source>
</evidence>
<keyword evidence="4" id="KW-0963">Cytoplasm</keyword>
<keyword evidence="12" id="KW-1185">Reference proteome</keyword>
<evidence type="ECO:0000313" key="12">
    <source>
        <dbReference type="Proteomes" id="UP000184092"/>
    </source>
</evidence>
<sequence length="135" mass="15285">MNVTFSLDQLEEVAQKIITENPNKVILFHGEMGVGKTTLIKQLCKTLGVTDATSSPTFSLVNEYKTAKNQTVYHFDFYRLNSETEAMDMGIDDYLYSGNWCFIEWAEKIPNLIPEAHSVITIELLSDGKRSLELS</sequence>
<dbReference type="OrthoDB" id="9815896at2"/>
<dbReference type="STRING" id="178356.SAMN05216269_10669"/>
<dbReference type="InterPro" id="IPR027417">
    <property type="entry name" value="P-loop_NTPase"/>
</dbReference>
<keyword evidence="5" id="KW-0819">tRNA processing</keyword>
<evidence type="ECO:0000256" key="7">
    <source>
        <dbReference type="ARBA" id="ARBA00022741"/>
    </source>
</evidence>
<accession>A0A1M7KTH0</accession>
<evidence type="ECO:0000256" key="8">
    <source>
        <dbReference type="ARBA" id="ARBA00022840"/>
    </source>
</evidence>
<dbReference type="PANTHER" id="PTHR33540">
    <property type="entry name" value="TRNA THREONYLCARBAMOYLADENOSINE BIOSYNTHESIS PROTEIN TSAE"/>
    <property type="match status" value="1"/>
</dbReference>
<keyword evidence="7" id="KW-0547">Nucleotide-binding</keyword>
<dbReference type="GO" id="GO:0002949">
    <property type="term" value="P:tRNA threonylcarbamoyladenosine modification"/>
    <property type="evidence" value="ECO:0007669"/>
    <property type="project" value="InterPro"/>
</dbReference>
<evidence type="ECO:0000256" key="9">
    <source>
        <dbReference type="ARBA" id="ARBA00022842"/>
    </source>
</evidence>
<reference evidence="12" key="1">
    <citation type="submission" date="2016-11" db="EMBL/GenBank/DDBJ databases">
        <authorList>
            <person name="Varghese N."/>
            <person name="Submissions S."/>
        </authorList>
    </citation>
    <scope>NUCLEOTIDE SEQUENCE [LARGE SCALE GENOMIC DNA]</scope>
    <source>
        <strain evidence="12">CGMCC 1.2749</strain>
    </source>
</reference>
<keyword evidence="9" id="KW-0460">Magnesium</keyword>
<keyword evidence="6" id="KW-0479">Metal-binding</keyword>
<evidence type="ECO:0000256" key="5">
    <source>
        <dbReference type="ARBA" id="ARBA00022694"/>
    </source>
</evidence>
<dbReference type="AlphaFoldDB" id="A0A1M7KTH0"/>
<dbReference type="Pfam" id="PF02367">
    <property type="entry name" value="TsaE"/>
    <property type="match status" value="1"/>
</dbReference>
<name>A0A1M7KTH0_9FLAO</name>
<dbReference type="Proteomes" id="UP000184092">
    <property type="component" value="Unassembled WGS sequence"/>
</dbReference>
<dbReference type="Gene3D" id="3.40.50.300">
    <property type="entry name" value="P-loop containing nucleotide triphosphate hydrolases"/>
    <property type="match status" value="1"/>
</dbReference>
<dbReference type="SUPFAM" id="SSF52540">
    <property type="entry name" value="P-loop containing nucleoside triphosphate hydrolases"/>
    <property type="match status" value="1"/>
</dbReference>
<protein>
    <recommendedName>
        <fullName evidence="3">tRNA threonylcarbamoyladenosine biosynthesis protein TsaE</fullName>
    </recommendedName>
    <alternativeName>
        <fullName evidence="10">t(6)A37 threonylcarbamoyladenosine biosynthesis protein TsaE</fullName>
    </alternativeName>
</protein>
<evidence type="ECO:0000256" key="3">
    <source>
        <dbReference type="ARBA" id="ARBA00019010"/>
    </source>
</evidence>
<dbReference type="EMBL" id="FRCL01000006">
    <property type="protein sequence ID" value="SHM68343.1"/>
    <property type="molecule type" value="Genomic_DNA"/>
</dbReference>
<evidence type="ECO:0000256" key="10">
    <source>
        <dbReference type="ARBA" id="ARBA00032441"/>
    </source>
</evidence>
<dbReference type="NCBIfam" id="TIGR00150">
    <property type="entry name" value="T6A_YjeE"/>
    <property type="match status" value="1"/>
</dbReference>
<keyword evidence="8" id="KW-0067">ATP-binding</keyword>
<gene>
    <name evidence="11" type="ORF">SAMN05216269_10669</name>
</gene>
<evidence type="ECO:0000256" key="1">
    <source>
        <dbReference type="ARBA" id="ARBA00004496"/>
    </source>
</evidence>
<dbReference type="GO" id="GO:0005737">
    <property type="term" value="C:cytoplasm"/>
    <property type="evidence" value="ECO:0007669"/>
    <property type="project" value="UniProtKB-SubCell"/>
</dbReference>
<dbReference type="RefSeq" id="WP_073208599.1">
    <property type="nucleotide sequence ID" value="NZ_FRCL01000006.1"/>
</dbReference>
<dbReference type="PANTHER" id="PTHR33540:SF2">
    <property type="entry name" value="TRNA THREONYLCARBAMOYLADENOSINE BIOSYNTHESIS PROTEIN TSAE"/>
    <property type="match status" value="1"/>
</dbReference>
<dbReference type="GO" id="GO:0046872">
    <property type="term" value="F:metal ion binding"/>
    <property type="evidence" value="ECO:0007669"/>
    <property type="project" value="UniProtKB-KW"/>
</dbReference>
<comment type="subcellular location">
    <subcellularLocation>
        <location evidence="1">Cytoplasm</location>
    </subcellularLocation>
</comment>
<evidence type="ECO:0000313" key="11">
    <source>
        <dbReference type="EMBL" id="SHM68343.1"/>
    </source>
</evidence>
<dbReference type="InterPro" id="IPR003442">
    <property type="entry name" value="T6A_TsaE"/>
</dbReference>